<sequence length="116" mass="13113">MEQGCPMNEEKLIDTRGLTAALQRFADERGWNRHHTPRNLLLALVGEVGELAEIFQWLDDDAAARLREDPAQFTHLQEEIADVLLYLTRLAMVTGVDLDAAVRDKMVKNAIKYPAP</sequence>
<evidence type="ECO:0000313" key="2">
    <source>
        <dbReference type="Proteomes" id="UP000275777"/>
    </source>
</evidence>
<dbReference type="Proteomes" id="UP000275777">
    <property type="component" value="Chromosome"/>
</dbReference>
<dbReference type="InterPro" id="IPR025984">
    <property type="entry name" value="DCTPP"/>
</dbReference>
<dbReference type="GO" id="GO:0042262">
    <property type="term" value="P:DNA protection"/>
    <property type="evidence" value="ECO:0007669"/>
    <property type="project" value="TreeGrafter"/>
</dbReference>
<dbReference type="Pfam" id="PF12643">
    <property type="entry name" value="MazG-like"/>
    <property type="match status" value="1"/>
</dbReference>
<dbReference type="GO" id="GO:0047840">
    <property type="term" value="F:dCTP diphosphatase activity"/>
    <property type="evidence" value="ECO:0007669"/>
    <property type="project" value="TreeGrafter"/>
</dbReference>
<dbReference type="PIRSF" id="PIRSF029826">
    <property type="entry name" value="UCP029826_pph"/>
    <property type="match status" value="1"/>
</dbReference>
<dbReference type="GO" id="GO:0005829">
    <property type="term" value="C:cytosol"/>
    <property type="evidence" value="ECO:0007669"/>
    <property type="project" value="TreeGrafter"/>
</dbReference>
<reference evidence="1 2" key="1">
    <citation type="submission" date="2018-12" db="EMBL/GenBank/DDBJ databases">
        <authorList>
            <consortium name="Pathogen Informatics"/>
        </authorList>
    </citation>
    <scope>NUCLEOTIDE SEQUENCE [LARGE SCALE GENOMIC DNA]</scope>
    <source>
        <strain evidence="1 2">NCTC9695</strain>
    </source>
</reference>
<dbReference type="PANTHER" id="PTHR46523">
    <property type="entry name" value="DCTP PYROPHOSPHATASE 1"/>
    <property type="match status" value="1"/>
</dbReference>
<dbReference type="GO" id="GO:0006253">
    <property type="term" value="P:dCTP catabolic process"/>
    <property type="evidence" value="ECO:0007669"/>
    <property type="project" value="TreeGrafter"/>
</dbReference>
<dbReference type="PANTHER" id="PTHR46523:SF1">
    <property type="entry name" value="DCTP PYROPHOSPHATASE 1"/>
    <property type="match status" value="1"/>
</dbReference>
<dbReference type="CDD" id="cd11537">
    <property type="entry name" value="NTP-PPase_RS21-C6_like"/>
    <property type="match status" value="1"/>
</dbReference>
<name>A0A447T555_CHRVL</name>
<dbReference type="InterPro" id="IPR052555">
    <property type="entry name" value="dCTP_Pyrophosphatase"/>
</dbReference>
<evidence type="ECO:0000313" key="1">
    <source>
        <dbReference type="EMBL" id="VEB40003.1"/>
    </source>
</evidence>
<protein>
    <submittedName>
        <fullName evidence="1">MazG nucleotide pyrophosphohydrolase domain</fullName>
    </submittedName>
</protein>
<keyword evidence="1" id="KW-0378">Hydrolase</keyword>
<dbReference type="EMBL" id="LR134182">
    <property type="protein sequence ID" value="VEB40003.1"/>
    <property type="molecule type" value="Genomic_DNA"/>
</dbReference>
<organism evidence="1 2">
    <name type="scientific">Chromobacterium violaceum</name>
    <dbReference type="NCBI Taxonomy" id="536"/>
    <lineage>
        <taxon>Bacteria</taxon>
        <taxon>Pseudomonadati</taxon>
        <taxon>Pseudomonadota</taxon>
        <taxon>Betaproteobacteria</taxon>
        <taxon>Neisseriales</taxon>
        <taxon>Chromobacteriaceae</taxon>
        <taxon>Chromobacterium</taxon>
    </lineage>
</organism>
<gene>
    <name evidence="1" type="ORF">NCTC9695_00388</name>
</gene>
<accession>A0A447T555</accession>
<dbReference type="AlphaFoldDB" id="A0A447T555"/>
<dbReference type="SUPFAM" id="SSF101386">
    <property type="entry name" value="all-alpha NTP pyrophosphatases"/>
    <property type="match status" value="1"/>
</dbReference>
<dbReference type="Gene3D" id="1.10.287.1080">
    <property type="entry name" value="MazG-like"/>
    <property type="match status" value="1"/>
</dbReference>
<proteinExistence type="predicted"/>